<dbReference type="Proteomes" id="UP000007883">
    <property type="component" value="Chromosome"/>
</dbReference>
<dbReference type="SUPFAM" id="SSF56235">
    <property type="entry name" value="N-terminal nucleophile aminohydrolases (Ntn hydrolases)"/>
    <property type="match status" value="1"/>
</dbReference>
<dbReference type="PANTHER" id="PTHR43881">
    <property type="entry name" value="GAMMA-GLUTAMYLTRANSPEPTIDASE (AFU_ORTHOLOGUE AFUA_4G13580)"/>
    <property type="match status" value="1"/>
</dbReference>
<dbReference type="InterPro" id="IPR043138">
    <property type="entry name" value="GGT_lsub"/>
</dbReference>
<dbReference type="AlphaFoldDB" id="I0HR77"/>
<gene>
    <name evidence="1" type="primary">acyI</name>
    <name evidence="1" type="ordered locus">RGE_21730</name>
</gene>
<dbReference type="STRING" id="983917.RGE_21730"/>
<dbReference type="KEGG" id="rge:RGE_21730"/>
<organism evidence="1 2">
    <name type="scientific">Rubrivivax gelatinosus (strain NBRC 100245 / IL144)</name>
    <dbReference type="NCBI Taxonomy" id="983917"/>
    <lineage>
        <taxon>Bacteria</taxon>
        <taxon>Pseudomonadati</taxon>
        <taxon>Pseudomonadota</taxon>
        <taxon>Betaproteobacteria</taxon>
        <taxon>Burkholderiales</taxon>
        <taxon>Sphaerotilaceae</taxon>
        <taxon>Rubrivivax</taxon>
    </lineage>
</organism>
<keyword evidence="2" id="KW-1185">Reference proteome</keyword>
<dbReference type="HOGENOM" id="CLU_014813_3_1_4"/>
<sequence>MDFASPDFFDWSAGYASRRLPVFARNLVATSHPLAAQAGLRIMAAGGNAVDAAVATAAVMTVVEPCSNGLGSDAFCILWDGERLHGLNASGRAPAAWTPEYFRRRHGDGARTPPARGWDAVTVPGAVSAWVALAERFGRLPLAQLLEPAAEIAERGYAVPVVVGDKWVAAAQLPSLTSQPGFAETFLPRGRAPRIGERFCMPGAARALRAIGATRGEAFYGGEIAAALVRQSQAQGGAHTLADFAGYAPEWVEPIAMDYHGVTLHEIPPNGQGIAALIALGILRHVDLTEHDADSVEARHLQIEAMKLAFADVYHHVAEPSAMALSAAELLSPGYLAERAKLIDPKRAQDFRAGNPAKGGTIYLSAADESGMMVSFIQSNYMGFGSGVVVPEWGLSLQNRGHAFSLDPGSANVVAPGKRPFHTIIPGFVTAGGRPLMSFGVMGANMQPQGHLQTLLRMVDWFQNPQAACDAPRWRFNSGLTLNIEAAMDPAVVQGLAALGHRLDVIDDSYQDFGAGQFIWRLGDPAVEGYVAASDPRRDGLVAGW</sequence>
<evidence type="ECO:0000313" key="1">
    <source>
        <dbReference type="EMBL" id="BAL95514.1"/>
    </source>
</evidence>
<dbReference type="PRINTS" id="PR01210">
    <property type="entry name" value="GGTRANSPTASE"/>
</dbReference>
<dbReference type="Pfam" id="PF01019">
    <property type="entry name" value="G_glu_transpept"/>
    <property type="match status" value="1"/>
</dbReference>
<dbReference type="InterPro" id="IPR029055">
    <property type="entry name" value="Ntn_hydrolases_N"/>
</dbReference>
<accession>I0HR77</accession>
<dbReference type="EMBL" id="AP012320">
    <property type="protein sequence ID" value="BAL95514.1"/>
    <property type="molecule type" value="Genomic_DNA"/>
</dbReference>
<evidence type="ECO:0000313" key="2">
    <source>
        <dbReference type="Proteomes" id="UP000007883"/>
    </source>
</evidence>
<dbReference type="PANTHER" id="PTHR43881:SF1">
    <property type="entry name" value="GAMMA-GLUTAMYLTRANSPEPTIDASE (AFU_ORTHOLOGUE AFUA_4G13580)"/>
    <property type="match status" value="1"/>
</dbReference>
<dbReference type="InterPro" id="IPR043137">
    <property type="entry name" value="GGT_ssub_C"/>
</dbReference>
<dbReference type="InterPro" id="IPR052896">
    <property type="entry name" value="GGT-like_enzyme"/>
</dbReference>
<dbReference type="MEROPS" id="T03.025"/>
<protein>
    <submittedName>
        <fullName evidence="1">Acylase Acy 1</fullName>
    </submittedName>
</protein>
<dbReference type="eggNOG" id="COG0405">
    <property type="taxonomic scope" value="Bacteria"/>
</dbReference>
<reference evidence="1 2" key="1">
    <citation type="journal article" date="2012" name="J. Bacteriol.">
        <title>Complete genome sequence of phototrophic betaproteobacterium Rubrivivax gelatinosus IL144.</title>
        <authorList>
            <person name="Nagashima S."/>
            <person name="Kamimura A."/>
            <person name="Shimizu T."/>
            <person name="Nakamura-isaki S."/>
            <person name="Aono E."/>
            <person name="Sakamoto K."/>
            <person name="Ichikawa N."/>
            <person name="Nakazawa H."/>
            <person name="Sekine M."/>
            <person name="Yamazaki S."/>
            <person name="Fujita N."/>
            <person name="Shimada K."/>
            <person name="Hanada S."/>
            <person name="Nagashima K.V.P."/>
        </authorList>
    </citation>
    <scope>NUCLEOTIDE SEQUENCE [LARGE SCALE GENOMIC DNA]</scope>
    <source>
        <strain evidence="2">NBRC 100245 / IL144</strain>
    </source>
</reference>
<dbReference type="RefSeq" id="WP_014428377.1">
    <property type="nucleotide sequence ID" value="NC_017075.1"/>
</dbReference>
<dbReference type="Gene3D" id="1.10.246.130">
    <property type="match status" value="1"/>
</dbReference>
<name>I0HR77_RUBGI</name>
<proteinExistence type="predicted"/>
<dbReference type="Gene3D" id="3.60.20.40">
    <property type="match status" value="1"/>
</dbReference>
<dbReference type="PATRIC" id="fig|983917.3.peg.2105"/>